<dbReference type="PATRIC" id="fig|1329909.3.peg.111"/>
<name>T0IS74_9SPHN</name>
<proteinExistence type="predicted"/>
<dbReference type="Pfam" id="PF11390">
    <property type="entry name" value="FdsD"/>
    <property type="match status" value="1"/>
</dbReference>
<comment type="caution">
    <text evidence="2">The sequence shown here is derived from an EMBL/GenBank/DDBJ whole genome shotgun (WGS) entry which is preliminary data.</text>
</comment>
<organism evidence="2 3">
    <name type="scientific">Sphingobium quisquiliarum P25</name>
    <dbReference type="NCBI Taxonomy" id="1329909"/>
    <lineage>
        <taxon>Bacteria</taxon>
        <taxon>Pseudomonadati</taxon>
        <taxon>Pseudomonadota</taxon>
        <taxon>Alphaproteobacteria</taxon>
        <taxon>Sphingomonadales</taxon>
        <taxon>Sphingomonadaceae</taxon>
        <taxon>Sphingobium</taxon>
    </lineage>
</organism>
<evidence type="ECO:0000256" key="1">
    <source>
        <dbReference type="SAM" id="MobiDB-lite"/>
    </source>
</evidence>
<gene>
    <name evidence="2" type="ORF">L288_00630</name>
</gene>
<evidence type="ECO:0008006" key="4">
    <source>
        <dbReference type="Google" id="ProtNLM"/>
    </source>
</evidence>
<dbReference type="Proteomes" id="UP000015525">
    <property type="component" value="Unassembled WGS sequence"/>
</dbReference>
<reference evidence="2 3" key="1">
    <citation type="journal article" date="2013" name="Genome Announc.">
        <title>Draft Genome Sequence of Sphingobium quisquiliarum Strain P25T, a Novel Hexachlorocyclohexane (HCH)-Degrading Bacterium Isolated from an HCH Dumpsite.</title>
        <authorList>
            <person name="Kumar Singh A."/>
            <person name="Sangwan N."/>
            <person name="Sharma A."/>
            <person name="Gupta V."/>
            <person name="Khurana J.P."/>
            <person name="Lal R."/>
        </authorList>
    </citation>
    <scope>NUCLEOTIDE SEQUENCE [LARGE SCALE GENOMIC DNA]</scope>
    <source>
        <strain evidence="2 3">P25</strain>
    </source>
</reference>
<accession>T0IS74</accession>
<dbReference type="InterPro" id="IPR021074">
    <property type="entry name" value="Formate_DH_dsu"/>
</dbReference>
<dbReference type="AlphaFoldDB" id="T0IS74"/>
<evidence type="ECO:0000313" key="2">
    <source>
        <dbReference type="EMBL" id="EQB14690.1"/>
    </source>
</evidence>
<evidence type="ECO:0000313" key="3">
    <source>
        <dbReference type="Proteomes" id="UP000015525"/>
    </source>
</evidence>
<sequence length="104" mass="11222">MAGMSDDIEVMSTTGRLIYMAHQIALNLATMGEEGAVTALTDHLTSFWDPRMKEQIIAIARDEPDRLSPLVAAAVARMAQGRAAPHPDEDQFNSVNEVGHCDAG</sequence>
<protein>
    <recommendedName>
        <fullName evidence="4">NAD-dependent formate dehydrogenase subunit delta</fullName>
    </recommendedName>
</protein>
<keyword evidence="3" id="KW-1185">Reference proteome</keyword>
<feature type="region of interest" description="Disordered" evidence="1">
    <location>
        <begin position="81"/>
        <end position="104"/>
    </location>
</feature>
<dbReference type="EMBL" id="ATHO01000007">
    <property type="protein sequence ID" value="EQB14690.1"/>
    <property type="molecule type" value="Genomic_DNA"/>
</dbReference>